<dbReference type="RefSeq" id="WP_203654293.1">
    <property type="nucleotide sequence ID" value="NZ_BAAAZM010000010.1"/>
</dbReference>
<dbReference type="Pfam" id="PF02566">
    <property type="entry name" value="OsmC"/>
    <property type="match status" value="1"/>
</dbReference>
<dbReference type="Proteomes" id="UP000612808">
    <property type="component" value="Unassembled WGS sequence"/>
</dbReference>
<dbReference type="InterPro" id="IPR015946">
    <property type="entry name" value="KH_dom-like_a/b"/>
</dbReference>
<dbReference type="SUPFAM" id="SSF82784">
    <property type="entry name" value="OsmC-like"/>
    <property type="match status" value="1"/>
</dbReference>
<evidence type="ECO:0000313" key="1">
    <source>
        <dbReference type="EMBL" id="GID09464.1"/>
    </source>
</evidence>
<dbReference type="AlphaFoldDB" id="A0A8J3NBL0"/>
<accession>A0A8J3NBL0</accession>
<dbReference type="EMBL" id="BOMB01000001">
    <property type="protein sequence ID" value="GID09464.1"/>
    <property type="molecule type" value="Genomic_DNA"/>
</dbReference>
<dbReference type="InterPro" id="IPR036102">
    <property type="entry name" value="OsmC/Ohrsf"/>
</dbReference>
<gene>
    <name evidence="1" type="ORF">Aru02nite_03530</name>
</gene>
<evidence type="ECO:0000313" key="2">
    <source>
        <dbReference type="Proteomes" id="UP000612808"/>
    </source>
</evidence>
<protein>
    <submittedName>
        <fullName evidence="1">Osmotically inducible protein C</fullName>
    </submittedName>
</protein>
<dbReference type="InterPro" id="IPR003718">
    <property type="entry name" value="OsmC/Ohr_fam"/>
</dbReference>
<name>A0A8J3NBL0_9ACTN</name>
<dbReference type="Gene3D" id="3.30.300.20">
    <property type="match status" value="1"/>
</dbReference>
<organism evidence="1 2">
    <name type="scientific">Actinocatenispora rupis</name>
    <dbReference type="NCBI Taxonomy" id="519421"/>
    <lineage>
        <taxon>Bacteria</taxon>
        <taxon>Bacillati</taxon>
        <taxon>Actinomycetota</taxon>
        <taxon>Actinomycetes</taxon>
        <taxon>Micromonosporales</taxon>
        <taxon>Micromonosporaceae</taxon>
        <taxon>Actinocatenispora</taxon>
    </lineage>
</organism>
<comment type="caution">
    <text evidence="1">The sequence shown here is derived from an EMBL/GenBank/DDBJ whole genome shotgun (WGS) entry which is preliminary data.</text>
</comment>
<keyword evidence="2" id="KW-1185">Reference proteome</keyword>
<reference evidence="1" key="1">
    <citation type="submission" date="2021-01" db="EMBL/GenBank/DDBJ databases">
        <title>Whole genome shotgun sequence of Actinocatenispora rupis NBRC 107355.</title>
        <authorList>
            <person name="Komaki H."/>
            <person name="Tamura T."/>
        </authorList>
    </citation>
    <scope>NUCLEOTIDE SEQUENCE</scope>
    <source>
        <strain evidence="1">NBRC 107355</strain>
    </source>
</reference>
<dbReference type="PANTHER" id="PTHR34352:SF1">
    <property type="entry name" value="PROTEIN YHFA"/>
    <property type="match status" value="1"/>
</dbReference>
<dbReference type="PANTHER" id="PTHR34352">
    <property type="entry name" value="PROTEIN YHFA"/>
    <property type="match status" value="1"/>
</dbReference>
<proteinExistence type="predicted"/>
<sequence length="143" mass="15350">MAEETQRSVSLTRTGSQQYDVENVRGGRITIGSGQNTDFTPVELLLAAIAGCTAIDVDILTSRRAEPESFTVASTGDKIRDEQGNHMTNLEVTFRVGFPAGEGGDKARALLPEAVRTSHDRLCTVSRTVQLGADVTMHVATDD</sequence>